<dbReference type="SUPFAM" id="SSF46785">
    <property type="entry name" value="Winged helix' DNA-binding domain"/>
    <property type="match status" value="1"/>
</dbReference>
<evidence type="ECO:0000313" key="2">
    <source>
        <dbReference type="EMBL" id="NKY86111.1"/>
    </source>
</evidence>
<gene>
    <name evidence="2" type="ORF">HGA07_10800</name>
</gene>
<name>A0A7X6LWY6_9NOCA</name>
<dbReference type="GO" id="GO:0006950">
    <property type="term" value="P:response to stress"/>
    <property type="evidence" value="ECO:0007669"/>
    <property type="project" value="TreeGrafter"/>
</dbReference>
<accession>A0A7X6LWY6</accession>
<evidence type="ECO:0000313" key="3">
    <source>
        <dbReference type="Proteomes" id="UP000523447"/>
    </source>
</evidence>
<dbReference type="InterPro" id="IPR000835">
    <property type="entry name" value="HTH_MarR-typ"/>
</dbReference>
<dbReference type="GO" id="GO:0003700">
    <property type="term" value="F:DNA-binding transcription factor activity"/>
    <property type="evidence" value="ECO:0007669"/>
    <property type="project" value="InterPro"/>
</dbReference>
<dbReference type="AlphaFoldDB" id="A0A7X6LWY6"/>
<feature type="domain" description="HTH marR-type" evidence="1">
    <location>
        <begin position="11"/>
        <end position="148"/>
    </location>
</feature>
<protein>
    <submittedName>
        <fullName evidence="2">MarR family transcriptional regulator</fullName>
    </submittedName>
</protein>
<reference evidence="2 3" key="1">
    <citation type="submission" date="2020-04" db="EMBL/GenBank/DDBJ databases">
        <title>MicrobeNet Type strains.</title>
        <authorList>
            <person name="Nicholson A.C."/>
        </authorList>
    </citation>
    <scope>NUCLEOTIDE SEQUENCE [LARGE SCALE GENOMIC DNA]</scope>
    <source>
        <strain evidence="2 3">DSM 44445</strain>
    </source>
</reference>
<evidence type="ECO:0000259" key="1">
    <source>
        <dbReference type="PROSITE" id="PS50995"/>
    </source>
</evidence>
<dbReference type="InterPro" id="IPR036388">
    <property type="entry name" value="WH-like_DNA-bd_sf"/>
</dbReference>
<comment type="caution">
    <text evidence="2">The sequence shown here is derived from an EMBL/GenBank/DDBJ whole genome shotgun (WGS) entry which is preliminary data.</text>
</comment>
<dbReference type="InterPro" id="IPR039422">
    <property type="entry name" value="MarR/SlyA-like"/>
</dbReference>
<dbReference type="Pfam" id="PF01047">
    <property type="entry name" value="MarR"/>
    <property type="match status" value="1"/>
</dbReference>
<dbReference type="RefSeq" id="WP_051031741.1">
    <property type="nucleotide sequence ID" value="NZ_CAWPHS010000078.1"/>
</dbReference>
<dbReference type="PANTHER" id="PTHR33164:SF43">
    <property type="entry name" value="HTH-TYPE TRANSCRIPTIONAL REPRESSOR YETL"/>
    <property type="match status" value="1"/>
</dbReference>
<dbReference type="SMART" id="SM00347">
    <property type="entry name" value="HTH_MARR"/>
    <property type="match status" value="1"/>
</dbReference>
<dbReference type="Gene3D" id="1.10.10.10">
    <property type="entry name" value="Winged helix-like DNA-binding domain superfamily/Winged helix DNA-binding domain"/>
    <property type="match status" value="1"/>
</dbReference>
<dbReference type="PRINTS" id="PR00598">
    <property type="entry name" value="HTHMARR"/>
</dbReference>
<organism evidence="2 3">
    <name type="scientific">Nocardia veterana</name>
    <dbReference type="NCBI Taxonomy" id="132249"/>
    <lineage>
        <taxon>Bacteria</taxon>
        <taxon>Bacillati</taxon>
        <taxon>Actinomycetota</taxon>
        <taxon>Actinomycetes</taxon>
        <taxon>Mycobacteriales</taxon>
        <taxon>Nocardiaceae</taxon>
        <taxon>Nocardia</taxon>
    </lineage>
</organism>
<keyword evidence="3" id="KW-1185">Reference proteome</keyword>
<sequence>MTVIEPPPTPVTDRTMAMAMAVRALVRGVDSYRGARAEAAGGVAVIDIVALGHLLVQGPQTPTDLARRLGVTTASITDLLDRMEQRRWVLRTPHPRDRRRILASLTEVGHDLITETYREFATRLSPAFTDLPSEDQQVVMRFLETATSCLTGGPQR</sequence>
<dbReference type="PROSITE" id="PS50995">
    <property type="entry name" value="HTH_MARR_2"/>
    <property type="match status" value="1"/>
</dbReference>
<dbReference type="InterPro" id="IPR036390">
    <property type="entry name" value="WH_DNA-bd_sf"/>
</dbReference>
<dbReference type="Proteomes" id="UP000523447">
    <property type="component" value="Unassembled WGS sequence"/>
</dbReference>
<proteinExistence type="predicted"/>
<dbReference type="EMBL" id="JAAXPE010000008">
    <property type="protein sequence ID" value="NKY86111.1"/>
    <property type="molecule type" value="Genomic_DNA"/>
</dbReference>
<dbReference type="PANTHER" id="PTHR33164">
    <property type="entry name" value="TRANSCRIPTIONAL REGULATOR, MARR FAMILY"/>
    <property type="match status" value="1"/>
</dbReference>